<gene>
    <name evidence="3" type="ORF">MANT1106_LOCUS19683</name>
</gene>
<dbReference type="PANTHER" id="PTHR23248">
    <property type="entry name" value="PHOSPHOLIPID SCRAMBLASE-RELATED"/>
    <property type="match status" value="1"/>
</dbReference>
<dbReference type="GO" id="GO:0005886">
    <property type="term" value="C:plasma membrane"/>
    <property type="evidence" value="ECO:0007669"/>
    <property type="project" value="TreeGrafter"/>
</dbReference>
<organism evidence="3">
    <name type="scientific">Mantoniella antarctica</name>
    <dbReference type="NCBI Taxonomy" id="81844"/>
    <lineage>
        <taxon>Eukaryota</taxon>
        <taxon>Viridiplantae</taxon>
        <taxon>Chlorophyta</taxon>
        <taxon>Mamiellophyceae</taxon>
        <taxon>Mamiellales</taxon>
        <taxon>Mamiellaceae</taxon>
        <taxon>Mantoniella</taxon>
    </lineage>
</organism>
<dbReference type="AlphaFoldDB" id="A0A7S0SZ89"/>
<evidence type="ECO:0000313" key="3">
    <source>
        <dbReference type="EMBL" id="CAD8720471.1"/>
    </source>
</evidence>
<dbReference type="InterPro" id="IPR005552">
    <property type="entry name" value="Scramblase"/>
</dbReference>
<dbReference type="GO" id="GO:0017128">
    <property type="term" value="F:phospholipid scramblase activity"/>
    <property type="evidence" value="ECO:0007669"/>
    <property type="project" value="InterPro"/>
</dbReference>
<sequence>MDAIPLIDAQTAAILGSVQKYTVQQHDKISVNCVEQPNTYTIYNLETQQALIRVEEQSECCTRCFCAPNHSVVLQFNALDPSGNAIFPVITVEREGGCSKPCLGGFVCMDCCANEAFIHAGSVVQADGQPGGAGKLPRDRVIGRAKVPILGGGLTPTIQVMDRTPTADHEFADHEFARVIGPTLFRAVLCCDQSFAVKRVNKDGSVSVDVGDIATITKKPKSMMGAMRQMLIDSDLYELEVHDPAVTPQQRATLIGTLFMMDYMFFERDRSASKNGAAGAGGV</sequence>
<comment type="similarity">
    <text evidence="1 2">Belongs to the phospholipid scramblase family.</text>
</comment>
<evidence type="ECO:0000256" key="1">
    <source>
        <dbReference type="ARBA" id="ARBA00005350"/>
    </source>
</evidence>
<name>A0A7S0SZ89_9CHLO</name>
<reference evidence="3" key="1">
    <citation type="submission" date="2021-01" db="EMBL/GenBank/DDBJ databases">
        <authorList>
            <person name="Corre E."/>
            <person name="Pelletier E."/>
            <person name="Niang G."/>
            <person name="Scheremetjew M."/>
            <person name="Finn R."/>
            <person name="Kale V."/>
            <person name="Holt S."/>
            <person name="Cochrane G."/>
            <person name="Meng A."/>
            <person name="Brown T."/>
            <person name="Cohen L."/>
        </authorList>
    </citation>
    <scope>NUCLEOTIDE SEQUENCE</scope>
    <source>
        <strain evidence="3">SL-175</strain>
    </source>
</reference>
<accession>A0A7S0SZ89</accession>
<proteinExistence type="inferred from homology"/>
<dbReference type="EMBL" id="HBFC01033147">
    <property type="protein sequence ID" value="CAD8720471.1"/>
    <property type="molecule type" value="Transcribed_RNA"/>
</dbReference>
<protein>
    <recommendedName>
        <fullName evidence="2">Phospholipid scramblase</fullName>
    </recommendedName>
</protein>
<evidence type="ECO:0000256" key="2">
    <source>
        <dbReference type="RuleBase" id="RU363116"/>
    </source>
</evidence>
<dbReference type="Pfam" id="PF03803">
    <property type="entry name" value="Scramblase"/>
    <property type="match status" value="2"/>
</dbReference>
<dbReference type="PANTHER" id="PTHR23248:SF9">
    <property type="entry name" value="PHOSPHOLIPID SCRAMBLASE"/>
    <property type="match status" value="1"/>
</dbReference>